<evidence type="ECO:0000313" key="2">
    <source>
        <dbReference type="Proteomes" id="UP000077857"/>
    </source>
</evidence>
<accession>A0A177NCQ2</accession>
<dbReference type="RefSeq" id="WP_064040693.1">
    <property type="nucleotide sequence ID" value="NZ_LUUJ01000080.1"/>
</dbReference>
<sequence>MSTVKVAKFDAICSQLDAAVELFFLSENYIATHTLAAAAYNTLKDIAKKQKEEHPFLKRGYLETLADAERKRIVGFLNGPENFFKHADNDRDSTIEFETDLTEILLMDAMAYFRDKPNLRPKNYDIFRLWAGVIREEAVTDDFLRNLLETFTLSVKSKGKLEFWKFANDLLERNLQGTRGLNFP</sequence>
<dbReference type="EMBL" id="LUUJ01000080">
    <property type="protein sequence ID" value="OAI15817.1"/>
    <property type="molecule type" value="Genomic_DNA"/>
</dbReference>
<proteinExistence type="predicted"/>
<gene>
    <name evidence="1" type="ORF">A1507_13415</name>
</gene>
<dbReference type="AlphaFoldDB" id="A0A177NCQ2"/>
<dbReference type="Proteomes" id="UP000077857">
    <property type="component" value="Unassembled WGS sequence"/>
</dbReference>
<name>A0A177NCQ2_9GAMM</name>
<reference evidence="1 2" key="1">
    <citation type="submission" date="2016-03" db="EMBL/GenBank/DDBJ databases">
        <authorList>
            <person name="Ploux O."/>
        </authorList>
    </citation>
    <scope>NUCLEOTIDE SEQUENCE [LARGE SCALE GENOMIC DNA]</scope>
    <source>
        <strain evidence="1 2">R-45378</strain>
    </source>
</reference>
<evidence type="ECO:0000313" key="1">
    <source>
        <dbReference type="EMBL" id="OAI15817.1"/>
    </source>
</evidence>
<comment type="caution">
    <text evidence="1">The sequence shown here is derived from an EMBL/GenBank/DDBJ whole genome shotgun (WGS) entry which is preliminary data.</text>
</comment>
<organism evidence="1 2">
    <name type="scientific">Methylomonas koyamae</name>
    <dbReference type="NCBI Taxonomy" id="702114"/>
    <lineage>
        <taxon>Bacteria</taxon>
        <taxon>Pseudomonadati</taxon>
        <taxon>Pseudomonadota</taxon>
        <taxon>Gammaproteobacteria</taxon>
        <taxon>Methylococcales</taxon>
        <taxon>Methylococcaceae</taxon>
        <taxon>Methylomonas</taxon>
    </lineage>
</organism>
<dbReference type="OrthoDB" id="7064994at2"/>
<protein>
    <submittedName>
        <fullName evidence="1">Uncharacterized protein</fullName>
    </submittedName>
</protein>